<keyword evidence="2" id="KW-1185">Reference proteome</keyword>
<proteinExistence type="predicted"/>
<dbReference type="AlphaFoldDB" id="A0A3Q7IDA7"/>
<name>A0A3Q7IDA7_SOLLC</name>
<dbReference type="PaxDb" id="4081-Solyc10g012000.1.1"/>
<dbReference type="PANTHER" id="PTHR34427:SF10">
    <property type="entry name" value="DUF4283 DOMAIN-CONTAINING PROTEIN"/>
    <property type="match status" value="1"/>
</dbReference>
<dbReference type="Proteomes" id="UP000004994">
    <property type="component" value="Chromosome 10"/>
</dbReference>
<dbReference type="InParanoid" id="A0A3Q7IDA7"/>
<protein>
    <submittedName>
        <fullName evidence="1">Uncharacterized protein</fullName>
    </submittedName>
</protein>
<sequence>MVESQGKTEARLVIADHRVLPKDTRFDWFWVGILGLPLQLWSKEVMKMIGRVCGGLLENEEEKKLKNHLKWARITVRGPKEKIPSLIVSDGGLICKLSVWVEAPVTYRRKEVDDSPSRGVSIAAKIEKANIVVLGRSNLSLYGKGKDTKKNLQSDDNWELIVSALGRKTKPSPLWSMLTETFTN</sequence>
<accession>A0A3Q7IDA7</accession>
<organism evidence="1">
    <name type="scientific">Solanum lycopersicum</name>
    <name type="common">Tomato</name>
    <name type="synonym">Lycopersicon esculentum</name>
    <dbReference type="NCBI Taxonomy" id="4081"/>
    <lineage>
        <taxon>Eukaryota</taxon>
        <taxon>Viridiplantae</taxon>
        <taxon>Streptophyta</taxon>
        <taxon>Embryophyta</taxon>
        <taxon>Tracheophyta</taxon>
        <taxon>Spermatophyta</taxon>
        <taxon>Magnoliopsida</taxon>
        <taxon>eudicotyledons</taxon>
        <taxon>Gunneridae</taxon>
        <taxon>Pentapetalae</taxon>
        <taxon>asterids</taxon>
        <taxon>lamiids</taxon>
        <taxon>Solanales</taxon>
        <taxon>Solanaceae</taxon>
        <taxon>Solanoideae</taxon>
        <taxon>Solaneae</taxon>
        <taxon>Solanum</taxon>
        <taxon>Solanum subgen. Lycopersicon</taxon>
    </lineage>
</organism>
<evidence type="ECO:0000313" key="2">
    <source>
        <dbReference type="Proteomes" id="UP000004994"/>
    </source>
</evidence>
<dbReference type="EnsemblPlants" id="Solyc10g012000.1.1">
    <property type="protein sequence ID" value="Solyc10g012000.1.1.1"/>
    <property type="gene ID" value="Solyc10g012000.1"/>
</dbReference>
<reference evidence="1" key="1">
    <citation type="journal article" date="2012" name="Nature">
        <title>The tomato genome sequence provides insights into fleshy fruit evolution.</title>
        <authorList>
            <consortium name="Tomato Genome Consortium"/>
        </authorList>
    </citation>
    <scope>NUCLEOTIDE SEQUENCE [LARGE SCALE GENOMIC DNA]</scope>
    <source>
        <strain evidence="1">cv. Heinz 1706</strain>
    </source>
</reference>
<evidence type="ECO:0000313" key="1">
    <source>
        <dbReference type="EnsemblPlants" id="Solyc10g012000.1.1.1"/>
    </source>
</evidence>
<dbReference type="Gramene" id="Solyc10g012000.1.1">
    <property type="protein sequence ID" value="Solyc10g012000.1.1.1"/>
    <property type="gene ID" value="Solyc10g012000.1"/>
</dbReference>
<reference evidence="1" key="2">
    <citation type="submission" date="2019-01" db="UniProtKB">
        <authorList>
            <consortium name="EnsemblPlants"/>
        </authorList>
    </citation>
    <scope>IDENTIFICATION</scope>
    <source>
        <strain evidence="1">cv. Heinz 1706</strain>
    </source>
</reference>
<dbReference type="PANTHER" id="PTHR34427">
    <property type="entry name" value="DUF4283 DOMAIN PROTEIN"/>
    <property type="match status" value="1"/>
</dbReference>